<keyword evidence="2" id="KW-1185">Reference proteome</keyword>
<dbReference type="EMBL" id="ML978205">
    <property type="protein sequence ID" value="KAF2029077.1"/>
    <property type="molecule type" value="Genomic_DNA"/>
</dbReference>
<evidence type="ECO:0000313" key="2">
    <source>
        <dbReference type="Proteomes" id="UP000799777"/>
    </source>
</evidence>
<sequence>MFNRMASLSLCGPVFPSQFFAVCCATSPWLVEPGLKRELRIVNRAGDRLTSISIQFTRLNILHLDTICQRLFCSKSRQSKPEEKRCIKVDLHLVACISTTRRQGKLRMTGSDMQAVNIGCGKRRVVACTSDVRTRRCCTSYWSGQPGLQ</sequence>
<reference evidence="1" key="1">
    <citation type="journal article" date="2020" name="Stud. Mycol.">
        <title>101 Dothideomycetes genomes: a test case for predicting lifestyles and emergence of pathogens.</title>
        <authorList>
            <person name="Haridas S."/>
            <person name="Albert R."/>
            <person name="Binder M."/>
            <person name="Bloem J."/>
            <person name="Labutti K."/>
            <person name="Salamov A."/>
            <person name="Andreopoulos B."/>
            <person name="Baker S."/>
            <person name="Barry K."/>
            <person name="Bills G."/>
            <person name="Bluhm B."/>
            <person name="Cannon C."/>
            <person name="Castanera R."/>
            <person name="Culley D."/>
            <person name="Daum C."/>
            <person name="Ezra D."/>
            <person name="Gonzalez J."/>
            <person name="Henrissat B."/>
            <person name="Kuo A."/>
            <person name="Liang C."/>
            <person name="Lipzen A."/>
            <person name="Lutzoni F."/>
            <person name="Magnuson J."/>
            <person name="Mondo S."/>
            <person name="Nolan M."/>
            <person name="Ohm R."/>
            <person name="Pangilinan J."/>
            <person name="Park H.-J."/>
            <person name="Ramirez L."/>
            <person name="Alfaro M."/>
            <person name="Sun H."/>
            <person name="Tritt A."/>
            <person name="Yoshinaga Y."/>
            <person name="Zwiers L.-H."/>
            <person name="Turgeon B."/>
            <person name="Goodwin S."/>
            <person name="Spatafora J."/>
            <person name="Crous P."/>
            <person name="Grigoriev I."/>
        </authorList>
    </citation>
    <scope>NUCLEOTIDE SEQUENCE</scope>
    <source>
        <strain evidence="1">CBS 110217</strain>
    </source>
</reference>
<protein>
    <submittedName>
        <fullName evidence="1">Uncharacterized protein</fullName>
    </submittedName>
</protein>
<name>A0A9P4H8Y8_9PLEO</name>
<gene>
    <name evidence="1" type="ORF">EK21DRAFT_90134</name>
</gene>
<dbReference type="Proteomes" id="UP000799777">
    <property type="component" value="Unassembled WGS sequence"/>
</dbReference>
<organism evidence="1 2">
    <name type="scientific">Setomelanomma holmii</name>
    <dbReference type="NCBI Taxonomy" id="210430"/>
    <lineage>
        <taxon>Eukaryota</taxon>
        <taxon>Fungi</taxon>
        <taxon>Dikarya</taxon>
        <taxon>Ascomycota</taxon>
        <taxon>Pezizomycotina</taxon>
        <taxon>Dothideomycetes</taxon>
        <taxon>Pleosporomycetidae</taxon>
        <taxon>Pleosporales</taxon>
        <taxon>Pleosporineae</taxon>
        <taxon>Phaeosphaeriaceae</taxon>
        <taxon>Setomelanomma</taxon>
    </lineage>
</organism>
<comment type="caution">
    <text evidence="1">The sequence shown here is derived from an EMBL/GenBank/DDBJ whole genome shotgun (WGS) entry which is preliminary data.</text>
</comment>
<dbReference type="AlphaFoldDB" id="A0A9P4H8Y8"/>
<proteinExistence type="predicted"/>
<accession>A0A9P4H8Y8</accession>
<evidence type="ECO:0000313" key="1">
    <source>
        <dbReference type="EMBL" id="KAF2029077.1"/>
    </source>
</evidence>